<evidence type="ECO:0000313" key="9">
    <source>
        <dbReference type="Proteomes" id="UP001163687"/>
    </source>
</evidence>
<evidence type="ECO:0000259" key="7">
    <source>
        <dbReference type="PROSITE" id="PS51078"/>
    </source>
</evidence>
<protein>
    <recommendedName>
        <fullName evidence="5">Glycerol operon regulatory protein</fullName>
    </recommendedName>
</protein>
<dbReference type="Proteomes" id="UP001163687">
    <property type="component" value="Chromosome"/>
</dbReference>
<evidence type="ECO:0000256" key="1">
    <source>
        <dbReference type="ARBA" id="ARBA00023015"/>
    </source>
</evidence>
<dbReference type="GO" id="GO:0003677">
    <property type="term" value="F:DNA binding"/>
    <property type="evidence" value="ECO:0007669"/>
    <property type="project" value="UniProtKB-KW"/>
</dbReference>
<organism evidence="8 9">
    <name type="scientific">Caldinitratiruptor microaerophilus</name>
    <dbReference type="NCBI Taxonomy" id="671077"/>
    <lineage>
        <taxon>Bacteria</taxon>
        <taxon>Bacillati</taxon>
        <taxon>Bacillota</taxon>
        <taxon>Clostridia</taxon>
        <taxon>Eubacteriales</taxon>
        <taxon>Symbiobacteriaceae</taxon>
        <taxon>Caldinitratiruptor</taxon>
    </lineage>
</organism>
<dbReference type="InterPro" id="IPR036388">
    <property type="entry name" value="WH-like_DNA-bd_sf"/>
</dbReference>
<dbReference type="InterPro" id="IPR029016">
    <property type="entry name" value="GAF-like_dom_sf"/>
</dbReference>
<comment type="function">
    <text evidence="4">May be an activator protein for the gylABX operon.</text>
</comment>
<dbReference type="Gene3D" id="1.10.10.10">
    <property type="entry name" value="Winged helix-like DNA-binding domain superfamily/Winged helix DNA-binding domain"/>
    <property type="match status" value="1"/>
</dbReference>
<sequence length="286" mass="30936">MTTARRSAPRSTPGPAGGEQVRALHRALDILEVLAESRASVPLADLADRLGLPRSTAHRLLATLASRGYVAQDPETGRYRIGVRAFEVGSAFTSQTRLRDVARPFMRHLQEESGETVNLAVLDGGEAVYVDQVESTRMVRTFADTGARVPVHCTGVGKALLAGLGDSEIRRIIRSHGLPAFTPQTITNLKTLMEDLRQGRKLGYFVDNEEREPGVRCAAAPVYDHTGRVIAALSISAPAYRTGDASLAEMGQKVRRAALAVSQALGYRPEARRRPDGYPLDGAEPD</sequence>
<dbReference type="PANTHER" id="PTHR30136">
    <property type="entry name" value="HELIX-TURN-HELIX TRANSCRIPTIONAL REGULATOR, ICLR FAMILY"/>
    <property type="match status" value="1"/>
</dbReference>
<gene>
    <name evidence="8" type="ORF">caldi_30540</name>
</gene>
<dbReference type="InterPro" id="IPR050707">
    <property type="entry name" value="HTH_MetabolicPath_Reg"/>
</dbReference>
<dbReference type="Pfam" id="PF01614">
    <property type="entry name" value="IclR_C"/>
    <property type="match status" value="1"/>
</dbReference>
<dbReference type="EMBL" id="AP025628">
    <property type="protein sequence ID" value="BDG61964.1"/>
    <property type="molecule type" value="Genomic_DNA"/>
</dbReference>
<dbReference type="Gene3D" id="3.30.450.40">
    <property type="match status" value="1"/>
</dbReference>
<name>A0AA35CMB8_9FIRM</name>
<dbReference type="PANTHER" id="PTHR30136:SF24">
    <property type="entry name" value="HTH-TYPE TRANSCRIPTIONAL REPRESSOR ALLR"/>
    <property type="match status" value="1"/>
</dbReference>
<dbReference type="Pfam" id="PF09339">
    <property type="entry name" value="HTH_IclR"/>
    <property type="match status" value="1"/>
</dbReference>
<keyword evidence="3" id="KW-0804">Transcription</keyword>
<evidence type="ECO:0000313" key="8">
    <source>
        <dbReference type="EMBL" id="BDG61964.1"/>
    </source>
</evidence>
<evidence type="ECO:0000256" key="4">
    <source>
        <dbReference type="ARBA" id="ARBA00058938"/>
    </source>
</evidence>
<dbReference type="AlphaFoldDB" id="A0AA35CMB8"/>
<reference evidence="8" key="1">
    <citation type="submission" date="2022-03" db="EMBL/GenBank/DDBJ databases">
        <title>Complete genome sequence of Caldinitratiruptor microaerophilus.</title>
        <authorList>
            <person name="Mukaiyama R."/>
            <person name="Nishiyama T."/>
            <person name="Ueda K."/>
        </authorList>
    </citation>
    <scope>NUCLEOTIDE SEQUENCE</scope>
    <source>
        <strain evidence="8">JCM 16183</strain>
    </source>
</reference>
<dbReference type="InterPro" id="IPR014757">
    <property type="entry name" value="Tscrpt_reg_IclR_C"/>
</dbReference>
<keyword evidence="1" id="KW-0805">Transcription regulation</keyword>
<accession>A0AA35CMB8</accession>
<dbReference type="SUPFAM" id="SSF55781">
    <property type="entry name" value="GAF domain-like"/>
    <property type="match status" value="1"/>
</dbReference>
<evidence type="ECO:0000256" key="3">
    <source>
        <dbReference type="ARBA" id="ARBA00023163"/>
    </source>
</evidence>
<keyword evidence="9" id="KW-1185">Reference proteome</keyword>
<dbReference type="PROSITE" id="PS51078">
    <property type="entry name" value="ICLR_ED"/>
    <property type="match status" value="1"/>
</dbReference>
<dbReference type="SUPFAM" id="SSF46785">
    <property type="entry name" value="Winged helix' DNA-binding domain"/>
    <property type="match status" value="1"/>
</dbReference>
<dbReference type="RefSeq" id="WP_264842585.1">
    <property type="nucleotide sequence ID" value="NZ_AP025628.1"/>
</dbReference>
<dbReference type="PROSITE" id="PS51077">
    <property type="entry name" value="HTH_ICLR"/>
    <property type="match status" value="1"/>
</dbReference>
<dbReference type="CDD" id="cd00090">
    <property type="entry name" value="HTH_ARSR"/>
    <property type="match status" value="1"/>
</dbReference>
<evidence type="ECO:0000259" key="6">
    <source>
        <dbReference type="PROSITE" id="PS51077"/>
    </source>
</evidence>
<dbReference type="SMART" id="SM00346">
    <property type="entry name" value="HTH_ICLR"/>
    <property type="match status" value="1"/>
</dbReference>
<keyword evidence="2" id="KW-0238">DNA-binding</keyword>
<dbReference type="GO" id="GO:0003700">
    <property type="term" value="F:DNA-binding transcription factor activity"/>
    <property type="evidence" value="ECO:0007669"/>
    <property type="project" value="TreeGrafter"/>
</dbReference>
<dbReference type="InterPro" id="IPR036390">
    <property type="entry name" value="WH_DNA-bd_sf"/>
</dbReference>
<evidence type="ECO:0000256" key="5">
    <source>
        <dbReference type="ARBA" id="ARBA00070406"/>
    </source>
</evidence>
<evidence type="ECO:0000256" key="2">
    <source>
        <dbReference type="ARBA" id="ARBA00023125"/>
    </source>
</evidence>
<dbReference type="FunFam" id="1.10.10.10:FF:000056">
    <property type="entry name" value="IclR family transcriptional regulator"/>
    <property type="match status" value="1"/>
</dbReference>
<proteinExistence type="predicted"/>
<feature type="domain" description="IclR-ED" evidence="7">
    <location>
        <begin position="84"/>
        <end position="267"/>
    </location>
</feature>
<dbReference type="GO" id="GO:0045892">
    <property type="term" value="P:negative regulation of DNA-templated transcription"/>
    <property type="evidence" value="ECO:0007669"/>
    <property type="project" value="TreeGrafter"/>
</dbReference>
<dbReference type="InterPro" id="IPR005471">
    <property type="entry name" value="Tscrpt_reg_IclR_N"/>
</dbReference>
<dbReference type="KEGG" id="cmic:caldi_30540"/>
<feature type="domain" description="HTH iclR-type" evidence="6">
    <location>
        <begin position="21"/>
        <end position="83"/>
    </location>
</feature>
<dbReference type="InterPro" id="IPR011991">
    <property type="entry name" value="ArsR-like_HTH"/>
</dbReference>